<sequence>MRLLSWASNGDCARGDDVRRRAMRSEAGTAFSGRRVTTLVRTALGAPSHVISSSLIESGQPTQSASPHRLTAFGACRSLPLSPRLPRVHTRRRRIPPANNATLRRWVGGTAQCFICAPTDHAFRSIAHPSLESFPARSTTATLRALMGPMSAADIGADCQLPGPPRPSPSIPISPNLPIDARLEWCRLERSVVPWTARLGCPPITKQHCREHGL</sequence>
<accession>A0A8K0W3N5</accession>
<protein>
    <submittedName>
        <fullName evidence="1">Uncharacterized protein</fullName>
    </submittedName>
</protein>
<dbReference type="Proteomes" id="UP000813461">
    <property type="component" value="Unassembled WGS sequence"/>
</dbReference>
<organism evidence="1 2">
    <name type="scientific">Paraphoma chrysanthemicola</name>
    <dbReference type="NCBI Taxonomy" id="798071"/>
    <lineage>
        <taxon>Eukaryota</taxon>
        <taxon>Fungi</taxon>
        <taxon>Dikarya</taxon>
        <taxon>Ascomycota</taxon>
        <taxon>Pezizomycotina</taxon>
        <taxon>Dothideomycetes</taxon>
        <taxon>Pleosporomycetidae</taxon>
        <taxon>Pleosporales</taxon>
        <taxon>Pleosporineae</taxon>
        <taxon>Phaeosphaeriaceae</taxon>
        <taxon>Paraphoma</taxon>
    </lineage>
</organism>
<evidence type="ECO:0000313" key="2">
    <source>
        <dbReference type="Proteomes" id="UP000813461"/>
    </source>
</evidence>
<keyword evidence="2" id="KW-1185">Reference proteome</keyword>
<proteinExistence type="predicted"/>
<evidence type="ECO:0000313" key="1">
    <source>
        <dbReference type="EMBL" id="KAH7093514.1"/>
    </source>
</evidence>
<dbReference type="EMBL" id="JAGMVJ010000002">
    <property type="protein sequence ID" value="KAH7093514.1"/>
    <property type="molecule type" value="Genomic_DNA"/>
</dbReference>
<name>A0A8K0W3N5_9PLEO</name>
<dbReference type="AlphaFoldDB" id="A0A8K0W3N5"/>
<gene>
    <name evidence="1" type="ORF">FB567DRAFT_175198</name>
</gene>
<comment type="caution">
    <text evidence="1">The sequence shown here is derived from an EMBL/GenBank/DDBJ whole genome shotgun (WGS) entry which is preliminary data.</text>
</comment>
<reference evidence="1" key="1">
    <citation type="journal article" date="2021" name="Nat. Commun.">
        <title>Genetic determinants of endophytism in the Arabidopsis root mycobiome.</title>
        <authorList>
            <person name="Mesny F."/>
            <person name="Miyauchi S."/>
            <person name="Thiergart T."/>
            <person name="Pickel B."/>
            <person name="Atanasova L."/>
            <person name="Karlsson M."/>
            <person name="Huettel B."/>
            <person name="Barry K.W."/>
            <person name="Haridas S."/>
            <person name="Chen C."/>
            <person name="Bauer D."/>
            <person name="Andreopoulos W."/>
            <person name="Pangilinan J."/>
            <person name="LaButti K."/>
            <person name="Riley R."/>
            <person name="Lipzen A."/>
            <person name="Clum A."/>
            <person name="Drula E."/>
            <person name="Henrissat B."/>
            <person name="Kohler A."/>
            <person name="Grigoriev I.V."/>
            <person name="Martin F.M."/>
            <person name="Hacquard S."/>
        </authorList>
    </citation>
    <scope>NUCLEOTIDE SEQUENCE</scope>
    <source>
        <strain evidence="1">MPI-SDFR-AT-0120</strain>
    </source>
</reference>